<dbReference type="Gene3D" id="3.40.630.30">
    <property type="match status" value="1"/>
</dbReference>
<organism evidence="1 2">
    <name type="scientific">Tessaracoccus flavescens</name>
    <dbReference type="NCBI Taxonomy" id="399497"/>
    <lineage>
        <taxon>Bacteria</taxon>
        <taxon>Bacillati</taxon>
        <taxon>Actinomycetota</taxon>
        <taxon>Actinomycetes</taxon>
        <taxon>Propionibacteriales</taxon>
        <taxon>Propionibacteriaceae</taxon>
        <taxon>Tessaracoccus</taxon>
    </lineage>
</organism>
<name>A0A921JRJ9_9ACTN</name>
<dbReference type="InterPro" id="IPR016181">
    <property type="entry name" value="Acyl_CoA_acyltransferase"/>
</dbReference>
<dbReference type="SUPFAM" id="SSF55729">
    <property type="entry name" value="Acyl-CoA N-acyltransferases (Nat)"/>
    <property type="match status" value="1"/>
</dbReference>
<evidence type="ECO:0000313" key="1">
    <source>
        <dbReference type="EMBL" id="HJE51593.1"/>
    </source>
</evidence>
<comment type="caution">
    <text evidence="1">The sequence shown here is derived from an EMBL/GenBank/DDBJ whole genome shotgun (WGS) entry which is preliminary data.</text>
</comment>
<dbReference type="EMBL" id="DYZF01000164">
    <property type="protein sequence ID" value="HJE51593.1"/>
    <property type="molecule type" value="Genomic_DNA"/>
</dbReference>
<accession>A0A921JRJ9</accession>
<gene>
    <name evidence="1" type="ORF">K8V15_06410</name>
</gene>
<dbReference type="AlphaFoldDB" id="A0A921JRJ9"/>
<evidence type="ECO:0000313" key="2">
    <source>
        <dbReference type="Proteomes" id="UP000712713"/>
    </source>
</evidence>
<feature type="non-terminal residue" evidence="1">
    <location>
        <position position="1"/>
    </location>
</feature>
<sequence>AVDRDHRCRGVGAALYEEFERMARADGRTNFQAWSYEPLVPTGTRTLRGSEGDGVIDPEAPPARFLLSRGFRLMQVDTMSVLTLPDDLVGPAAAARERTPSTYELIQWSDLTPQEWLEPTARLQRAMSTDIPTGGAELEEEEFDATRIELSDTTYAAAGVLTVVTAAVHVPSGELVGCTRIVREPGKPEAADQWETIVLRAHRGHGLGMLLKTANHVAAARRWPTLRRLVTGNASENQYMLRINRELGYLPVAASGWFEKKL</sequence>
<protein>
    <submittedName>
        <fullName evidence="1">GNAT family N-acetyltransferase</fullName>
    </submittedName>
</protein>
<reference evidence="1" key="1">
    <citation type="journal article" date="2021" name="PeerJ">
        <title>Extensive microbial diversity within the chicken gut microbiome revealed by metagenomics and culture.</title>
        <authorList>
            <person name="Gilroy R."/>
            <person name="Ravi A."/>
            <person name="Getino M."/>
            <person name="Pursley I."/>
            <person name="Horton D.L."/>
            <person name="Alikhan N.F."/>
            <person name="Baker D."/>
            <person name="Gharbi K."/>
            <person name="Hall N."/>
            <person name="Watson M."/>
            <person name="Adriaenssens E.M."/>
            <person name="Foster-Nyarko E."/>
            <person name="Jarju S."/>
            <person name="Secka A."/>
            <person name="Antonio M."/>
            <person name="Oren A."/>
            <person name="Chaudhuri R.R."/>
            <person name="La Ragione R."/>
            <person name="Hildebrand F."/>
            <person name="Pallen M.J."/>
        </authorList>
    </citation>
    <scope>NUCLEOTIDE SEQUENCE</scope>
    <source>
        <strain evidence="1">ChiGjej3B3-7470</strain>
    </source>
</reference>
<proteinExistence type="predicted"/>
<dbReference type="CDD" id="cd04301">
    <property type="entry name" value="NAT_SF"/>
    <property type="match status" value="1"/>
</dbReference>
<dbReference type="Proteomes" id="UP000712713">
    <property type="component" value="Unassembled WGS sequence"/>
</dbReference>
<reference evidence="1" key="2">
    <citation type="submission" date="2021-09" db="EMBL/GenBank/DDBJ databases">
        <authorList>
            <person name="Gilroy R."/>
        </authorList>
    </citation>
    <scope>NUCLEOTIDE SEQUENCE</scope>
    <source>
        <strain evidence="1">ChiGjej3B3-7470</strain>
    </source>
</reference>